<dbReference type="Proteomes" id="UP001434883">
    <property type="component" value="Unassembled WGS sequence"/>
</dbReference>
<dbReference type="PANTHER" id="PTHR33664">
    <property type="entry name" value="RCG26366"/>
    <property type="match status" value="1"/>
</dbReference>
<keyword evidence="3" id="KW-1185">Reference proteome</keyword>
<gene>
    <name evidence="2" type="ORF">XENOCAPTIV_000430</name>
</gene>
<feature type="domain" description="DAAF9 CobW C-like" evidence="1">
    <location>
        <begin position="32"/>
        <end position="99"/>
    </location>
</feature>
<accession>A0ABV0RW25</accession>
<dbReference type="EMBL" id="JAHRIN010059853">
    <property type="protein sequence ID" value="MEQ2212492.1"/>
    <property type="molecule type" value="Genomic_DNA"/>
</dbReference>
<organism evidence="2 3">
    <name type="scientific">Xenoophorus captivus</name>
    <dbReference type="NCBI Taxonomy" id="1517983"/>
    <lineage>
        <taxon>Eukaryota</taxon>
        <taxon>Metazoa</taxon>
        <taxon>Chordata</taxon>
        <taxon>Craniata</taxon>
        <taxon>Vertebrata</taxon>
        <taxon>Euteleostomi</taxon>
        <taxon>Actinopterygii</taxon>
        <taxon>Neopterygii</taxon>
        <taxon>Teleostei</taxon>
        <taxon>Neoteleostei</taxon>
        <taxon>Acanthomorphata</taxon>
        <taxon>Ovalentaria</taxon>
        <taxon>Atherinomorphae</taxon>
        <taxon>Cyprinodontiformes</taxon>
        <taxon>Goodeidae</taxon>
        <taxon>Xenoophorus</taxon>
    </lineage>
</organism>
<evidence type="ECO:0000313" key="3">
    <source>
        <dbReference type="Proteomes" id="UP001434883"/>
    </source>
</evidence>
<dbReference type="InterPro" id="IPR056414">
    <property type="entry name" value="DAAF9_CobW_C"/>
</dbReference>
<dbReference type="Pfam" id="PF23319">
    <property type="entry name" value="CobW_C_DAAF9"/>
    <property type="match status" value="1"/>
</dbReference>
<reference evidence="2 3" key="1">
    <citation type="submission" date="2021-06" db="EMBL/GenBank/DDBJ databases">
        <authorList>
            <person name="Palmer J.M."/>
        </authorList>
    </citation>
    <scope>NUCLEOTIDE SEQUENCE [LARGE SCALE GENOMIC DNA]</scope>
    <source>
        <strain evidence="2 3">XC_2019</strain>
        <tissue evidence="2">Muscle</tissue>
    </source>
</reference>
<proteinExistence type="predicted"/>
<name>A0ABV0RW25_9TELE</name>
<evidence type="ECO:0000313" key="2">
    <source>
        <dbReference type="EMBL" id="MEQ2212492.1"/>
    </source>
</evidence>
<dbReference type="InterPro" id="IPR040342">
    <property type="entry name" value="DNAAF9"/>
</dbReference>
<comment type="caution">
    <text evidence="2">The sequence shown here is derived from an EMBL/GenBank/DDBJ whole genome shotgun (WGS) entry which is preliminary data.</text>
</comment>
<sequence length="150" mass="16806">MLQTVISLLLSLLQIFTDCVLFSFVRTVIVTQQRIAFSRPLERPLFVSRCKAIRSSLKPSPFRGNVYNIWGKVRFSDSDRAMDVFYNAVSGTLSIVPDQSTDSLTAAPKETSTPCFLIFDGVGLIQDELKVWLRLCTKQVGIILHSSVDC</sequence>
<evidence type="ECO:0000259" key="1">
    <source>
        <dbReference type="Pfam" id="PF23319"/>
    </source>
</evidence>
<protein>
    <recommendedName>
        <fullName evidence="1">DAAF9 CobW C-like domain-containing protein</fullName>
    </recommendedName>
</protein>
<dbReference type="PANTHER" id="PTHR33664:SF1">
    <property type="entry name" value="DYNEIN AXONEMAL ASSEMBLY FACTOR 9"/>
    <property type="match status" value="1"/>
</dbReference>